<evidence type="ECO:0000313" key="9">
    <source>
        <dbReference type="Proteomes" id="UP000198838"/>
    </source>
</evidence>
<dbReference type="EMBL" id="FOJY01000003">
    <property type="protein sequence ID" value="SFA84720.1"/>
    <property type="molecule type" value="Genomic_DNA"/>
</dbReference>
<dbReference type="PANTHER" id="PTHR43277:SF4">
    <property type="entry name" value="ARGININE DECARBOXYLASE"/>
    <property type="match status" value="1"/>
</dbReference>
<name>A0A1I0W8Y0_9FIRM</name>
<dbReference type="InterPro" id="IPR015421">
    <property type="entry name" value="PyrdxlP-dep_Trfase_major"/>
</dbReference>
<keyword evidence="3" id="KW-0210">Decarboxylase</keyword>
<dbReference type="InterPro" id="IPR000310">
    <property type="entry name" value="Orn/Lys/Arg_deCO2ase_major_dom"/>
</dbReference>
<evidence type="ECO:0000313" key="8">
    <source>
        <dbReference type="EMBL" id="SFA84720.1"/>
    </source>
</evidence>
<gene>
    <name evidence="8" type="ORF">SAMN05216249_103143</name>
</gene>
<protein>
    <submittedName>
        <fullName evidence="8">Arginine/lysine/ornithine decarboxylase</fullName>
    </submittedName>
</protein>
<evidence type="ECO:0000256" key="3">
    <source>
        <dbReference type="ARBA" id="ARBA00022793"/>
    </source>
</evidence>
<dbReference type="InterPro" id="IPR008286">
    <property type="entry name" value="Prn/Lys/Arg_de-COase_C"/>
</dbReference>
<evidence type="ECO:0000256" key="4">
    <source>
        <dbReference type="ARBA" id="ARBA00022898"/>
    </source>
</evidence>
<dbReference type="Pfam" id="PF03711">
    <property type="entry name" value="OKR_DC_1_C"/>
    <property type="match status" value="1"/>
</dbReference>
<evidence type="ECO:0000256" key="1">
    <source>
        <dbReference type="ARBA" id="ARBA00001933"/>
    </source>
</evidence>
<keyword evidence="4" id="KW-0663">Pyridoxal phosphate</keyword>
<dbReference type="InterPro" id="IPR052357">
    <property type="entry name" value="Orn_Lys_Arg_decarboxylase-I"/>
</dbReference>
<dbReference type="InterPro" id="IPR036633">
    <property type="entry name" value="Prn/Lys/Arg_de-COase_C_sf"/>
</dbReference>
<dbReference type="GO" id="GO:0016831">
    <property type="term" value="F:carboxy-lyase activity"/>
    <property type="evidence" value="ECO:0007669"/>
    <property type="project" value="UniProtKB-KW"/>
</dbReference>
<dbReference type="Gene3D" id="3.40.640.10">
    <property type="entry name" value="Type I PLP-dependent aspartate aminotransferase-like (Major domain)"/>
    <property type="match status" value="1"/>
</dbReference>
<dbReference type="Proteomes" id="UP000198838">
    <property type="component" value="Unassembled WGS sequence"/>
</dbReference>
<dbReference type="InterPro" id="IPR015424">
    <property type="entry name" value="PyrdxlP-dep_Trfase"/>
</dbReference>
<evidence type="ECO:0000259" key="6">
    <source>
        <dbReference type="Pfam" id="PF01276"/>
    </source>
</evidence>
<feature type="domain" description="Orn/Lys/Arg decarboxylase C-terminal" evidence="7">
    <location>
        <begin position="409"/>
        <end position="460"/>
    </location>
</feature>
<organism evidence="8 9">
    <name type="scientific">Acetitomaculum ruminis DSM 5522</name>
    <dbReference type="NCBI Taxonomy" id="1120918"/>
    <lineage>
        <taxon>Bacteria</taxon>
        <taxon>Bacillati</taxon>
        <taxon>Bacillota</taxon>
        <taxon>Clostridia</taxon>
        <taxon>Lachnospirales</taxon>
        <taxon>Lachnospiraceae</taxon>
        <taxon>Acetitomaculum</taxon>
    </lineage>
</organism>
<dbReference type="AlphaFoldDB" id="A0A1I0W8Y0"/>
<dbReference type="PANTHER" id="PTHR43277">
    <property type="entry name" value="ARGININE DECARBOXYLASE"/>
    <property type="match status" value="1"/>
</dbReference>
<dbReference type="Gene3D" id="3.90.105.10">
    <property type="entry name" value="Molybdopterin biosynthesis moea protein, domain 2"/>
    <property type="match status" value="1"/>
</dbReference>
<comment type="cofactor">
    <cofactor evidence="1">
        <name>pyridoxal 5'-phosphate</name>
        <dbReference type="ChEBI" id="CHEBI:597326"/>
    </cofactor>
</comment>
<reference evidence="8 9" key="1">
    <citation type="submission" date="2016-10" db="EMBL/GenBank/DDBJ databases">
        <authorList>
            <person name="de Groot N.N."/>
        </authorList>
    </citation>
    <scope>NUCLEOTIDE SEQUENCE [LARGE SCALE GENOMIC DNA]</scope>
    <source>
        <strain evidence="8 9">DSM 5522</strain>
    </source>
</reference>
<dbReference type="Pfam" id="PF01276">
    <property type="entry name" value="OKR_DC_1"/>
    <property type="match status" value="1"/>
</dbReference>
<keyword evidence="9" id="KW-1185">Reference proteome</keyword>
<accession>A0A1I0W8Y0</accession>
<evidence type="ECO:0000256" key="5">
    <source>
        <dbReference type="ARBA" id="ARBA00023239"/>
    </source>
</evidence>
<evidence type="ECO:0000259" key="7">
    <source>
        <dbReference type="Pfam" id="PF03711"/>
    </source>
</evidence>
<dbReference type="STRING" id="1120918.SAMN05216249_103143"/>
<dbReference type="SUPFAM" id="SSF53383">
    <property type="entry name" value="PLP-dependent transferases"/>
    <property type="match status" value="1"/>
</dbReference>
<proteinExistence type="inferred from homology"/>
<evidence type="ECO:0000256" key="2">
    <source>
        <dbReference type="ARBA" id="ARBA00010671"/>
    </source>
</evidence>
<keyword evidence="5" id="KW-0456">Lyase</keyword>
<sequence>MKKKKNNLYQSLKEYGESDAYPFHMPGHKRNMDFGIDPVSIDITEIEDFDNLHAPCGIIKEELIKAKNLYGSDESFFMVNGSSGGLLSAISSQCRENDTILIARNCHKAVYNGIFLNKLNVEYVYPKVIEEFNIFGGISKDDIKEKMEKNPSIKVVVITSPTYEGIVSDVETIAKTVHEKEGILIVDEAHGAHFNFSDFFPKSALDLGADIVIQSLHKTLPAFTQSGILHIRKGNIDVERLREYLGIFQSSSPSYILMAGISNCLELLRKEGKKLFEIYENNLRFFYEKESELKKFHLLNKKDLDLKKYDIFDFDKSKLNIFSDNFLTGKEMGDILRRKYHIEIEASFKNYIIAMTSVMDKKEGFDRLLMALFEMEKNEYSSKESLFNKGFSYPENEKVYEIYKAKEMKSDWTFLENSTGKISGDYVYLYPPGLPVLTPGERISKKVIDEIRLCEKIGLKIIGIKEGKICVVADKEDKS</sequence>
<dbReference type="RefSeq" id="WP_177205546.1">
    <property type="nucleotide sequence ID" value="NZ_FOJY01000003.1"/>
</dbReference>
<dbReference type="SUPFAM" id="SSF55904">
    <property type="entry name" value="Ornithine decarboxylase C-terminal domain"/>
    <property type="match status" value="1"/>
</dbReference>
<feature type="domain" description="Orn/Lys/Arg decarboxylases family 1 pyridoxal-P attachment site" evidence="6">
    <location>
        <begin position="8"/>
        <end position="308"/>
    </location>
</feature>
<comment type="similarity">
    <text evidence="2">Belongs to the Orn/Lys/Arg decarboxylase class-I family.</text>
</comment>